<reference evidence="1" key="1">
    <citation type="submission" date="2016-07" db="EMBL/GenBank/DDBJ databases">
        <title>Genomics reveals synergistic degradation of pyrene by five bacteria in a mangrove sediment-derived bacterial consortium.</title>
        <authorList>
            <person name="Wanapaisan P."/>
            <person name="Vejarano F."/>
            <person name="Chakraborty J."/>
            <person name="Shintani M."/>
            <person name="Muangchinda C."/>
            <person name="Laothamteep N."/>
            <person name="Suzuki-Minakuchi C."/>
            <person name="Inoue K."/>
            <person name="Nojiri H."/>
            <person name="Pinyakong O."/>
        </authorList>
    </citation>
    <scope>NUCLEOTIDE SEQUENCE</scope>
    <source>
        <strain evidence="1">PW1</strain>
    </source>
</reference>
<organism evidence="1">
    <name type="scientific">Ochrobactrum sp. PW1</name>
    <dbReference type="NCBI Taxonomy" id="1882222"/>
    <lineage>
        <taxon>Bacteria</taxon>
        <taxon>Pseudomonadati</taxon>
        <taxon>Pseudomonadota</taxon>
        <taxon>Alphaproteobacteria</taxon>
        <taxon>Hyphomicrobiales</taxon>
        <taxon>Brucellaceae</taxon>
        <taxon>Brucella/Ochrobactrum group</taxon>
        <taxon>Ochrobactrum</taxon>
    </lineage>
</organism>
<dbReference type="AlphaFoldDB" id="A0A292GT97"/>
<proteinExistence type="predicted"/>
<accession>A0A292GT97</accession>
<dbReference type="EMBL" id="LC171369">
    <property type="protein sequence ID" value="BBA74392.1"/>
    <property type="molecule type" value="Genomic_DNA"/>
</dbReference>
<sequence>MKMPRLRNRNGKFLRKLLKTPEEQHCYLIWSRRWHMWHRRGSSGGCNGYTKDIGEAGLFPYSKALVYHDGENNEAFHVSDKVDLIEHRREELQRLLFGIEEMSLSARQAAA</sequence>
<protein>
    <submittedName>
        <fullName evidence="1">Uncharacterized protein</fullName>
    </submittedName>
</protein>
<evidence type="ECO:0000313" key="1">
    <source>
        <dbReference type="EMBL" id="BBA74392.1"/>
    </source>
</evidence>
<name>A0A292GT97_9HYPH</name>